<dbReference type="SUPFAM" id="SSF52540">
    <property type="entry name" value="P-loop containing nucleoside triphosphate hydrolases"/>
    <property type="match status" value="2"/>
</dbReference>
<keyword evidence="4" id="KW-1185">Reference proteome</keyword>
<dbReference type="Gene3D" id="3.40.50.300">
    <property type="entry name" value="P-loop containing nucleotide triphosphate hydrolases"/>
    <property type="match status" value="1"/>
</dbReference>
<gene>
    <name evidence="3" type="ORF">CEUSTIGMA_g1530.t1</name>
</gene>
<dbReference type="InterPro" id="IPR039904">
    <property type="entry name" value="TRANK1"/>
</dbReference>
<dbReference type="InterPro" id="IPR027417">
    <property type="entry name" value="P-loop_NTPase"/>
</dbReference>
<dbReference type="Pfam" id="PF13087">
    <property type="entry name" value="AAA_12"/>
    <property type="match status" value="1"/>
</dbReference>
<evidence type="ECO:0000313" key="4">
    <source>
        <dbReference type="Proteomes" id="UP000232323"/>
    </source>
</evidence>
<feature type="region of interest" description="Disordered" evidence="1">
    <location>
        <begin position="451"/>
        <end position="483"/>
    </location>
</feature>
<organism evidence="3 4">
    <name type="scientific">Chlamydomonas eustigma</name>
    <dbReference type="NCBI Taxonomy" id="1157962"/>
    <lineage>
        <taxon>Eukaryota</taxon>
        <taxon>Viridiplantae</taxon>
        <taxon>Chlorophyta</taxon>
        <taxon>core chlorophytes</taxon>
        <taxon>Chlorophyceae</taxon>
        <taxon>CS clade</taxon>
        <taxon>Chlamydomonadales</taxon>
        <taxon>Chlamydomonadaceae</taxon>
        <taxon>Chlamydomonas</taxon>
    </lineage>
</organism>
<proteinExistence type="predicted"/>
<dbReference type="InterPro" id="IPR041679">
    <property type="entry name" value="DNA2/NAM7-like_C"/>
</dbReference>
<evidence type="ECO:0000313" key="3">
    <source>
        <dbReference type="EMBL" id="GAX74080.1"/>
    </source>
</evidence>
<dbReference type="Proteomes" id="UP000232323">
    <property type="component" value="Unassembled WGS sequence"/>
</dbReference>
<sequence length="807" mass="89477">MSVGIPVGNVSDETADCLGPFAFLDVPQSWEERPDSSSTSFINPIEASMACALVKALKLLHKDAISSFKASDKLAKLSIGVISPYSAQVDLIISKLGMRRSTKLGVGRPAFASEEEEGCQVEVRSVDGFQQGREMDVIIFSTVRSNNKDAIGFLKDPRRLNVAITRGKVAVWILGHGECLSRSNEQPGNQLFNDKLWEVVFSTEFMKSLQAMGTCQRPKVIDTILQLADGHRPSRYPDCLVTPWSQDGDFKYLIHGQRVQGMFLIWSVHVDRLRCRQYLKIWDICKQGKQMSWAKRLSAAFIVYSSEYLKRCLTVYKDASTGKHLPKEWNCDSAFVWRRQNGAGAGVEEISCGAPSSSSLLGTTLESSSVQDSLILMKFFPLSSAVATALCWSKQGSSLELLFKLNSEETRIVDYPKSAFIQGRSGTGKTTVIVKKMLQLEEASEAYVSSGEGSYSMGEAGSDDSRDLHRGSSTNDQPAHVQQGGKLRQLLVTLSPKLCAALRSSISKIKATQAGCASQSSNHLAESVEGLGNDLLLLDEEEEAKLLGNLPDRLTEVGDELCPLVLTFQKLLFMLNASLKSPFVFGSKTSARKAARNHQRGCHIHSVRKDSTRPGRQIDYVGDYDDDEVVDEEEKDEEEEEIGDSEDEGHIQANDRGDVGIQGRLVSAEVEVDFDRFEGLYWSNLDADLRRGNDPSVVWTEIQSTIKGGLDALKTEGGKIGQQAYLEMSMTRAGAHLSESRRVGIYSLFKQYETLKGQRWHWDMADLTSHVYMELRRQNNLQPHQTFHRVYVDEILGVPGILPKGQA</sequence>
<feature type="region of interest" description="Disordered" evidence="1">
    <location>
        <begin position="595"/>
        <end position="655"/>
    </location>
</feature>
<dbReference type="OrthoDB" id="3156807at2759"/>
<dbReference type="CDD" id="cd18808">
    <property type="entry name" value="SF1_C_Upf1"/>
    <property type="match status" value="1"/>
</dbReference>
<dbReference type="EMBL" id="BEGY01000006">
    <property type="protein sequence ID" value="GAX74080.1"/>
    <property type="molecule type" value="Genomic_DNA"/>
</dbReference>
<reference evidence="3 4" key="1">
    <citation type="submission" date="2017-08" db="EMBL/GenBank/DDBJ databases">
        <title>Acidophilic green algal genome provides insights into adaptation to an acidic environment.</title>
        <authorList>
            <person name="Hirooka S."/>
            <person name="Hirose Y."/>
            <person name="Kanesaki Y."/>
            <person name="Higuchi S."/>
            <person name="Fujiwara T."/>
            <person name="Onuma R."/>
            <person name="Era A."/>
            <person name="Ohbayashi R."/>
            <person name="Uzuka A."/>
            <person name="Nozaki H."/>
            <person name="Yoshikawa H."/>
            <person name="Miyagishima S.Y."/>
        </authorList>
    </citation>
    <scope>NUCLEOTIDE SEQUENCE [LARGE SCALE GENOMIC DNA]</scope>
    <source>
        <strain evidence="3 4">NIES-2499</strain>
    </source>
</reference>
<dbReference type="AlphaFoldDB" id="A0A250WU39"/>
<name>A0A250WU39_9CHLO</name>
<feature type="compositionally biased region" description="Basic residues" evidence="1">
    <location>
        <begin position="595"/>
        <end position="606"/>
    </location>
</feature>
<feature type="compositionally biased region" description="Acidic residues" evidence="1">
    <location>
        <begin position="622"/>
        <end position="647"/>
    </location>
</feature>
<dbReference type="PANTHER" id="PTHR21529">
    <property type="entry name" value="MAMMARY TURMOR VIRUS RECEPTOR HOMOLOG 1, 2 MTVR1, 2"/>
    <property type="match status" value="1"/>
</dbReference>
<feature type="domain" description="DNA2/NAM7 helicase-like C-terminal" evidence="2">
    <location>
        <begin position="13"/>
        <end position="176"/>
    </location>
</feature>
<evidence type="ECO:0000256" key="1">
    <source>
        <dbReference type="SAM" id="MobiDB-lite"/>
    </source>
</evidence>
<comment type="caution">
    <text evidence="3">The sequence shown here is derived from an EMBL/GenBank/DDBJ whole genome shotgun (WGS) entry which is preliminary data.</text>
</comment>
<protein>
    <recommendedName>
        <fullName evidence="2">DNA2/NAM7 helicase-like C-terminal domain-containing protein</fullName>
    </recommendedName>
</protein>
<accession>A0A250WU39</accession>
<dbReference type="STRING" id="1157962.A0A250WU39"/>
<dbReference type="InterPro" id="IPR047187">
    <property type="entry name" value="SF1_C_Upf1"/>
</dbReference>
<dbReference type="PANTHER" id="PTHR21529:SF4">
    <property type="entry name" value="TPR AND ANKYRIN REPEAT-CONTAINING PROTEIN 1"/>
    <property type="match status" value="1"/>
</dbReference>
<evidence type="ECO:0000259" key="2">
    <source>
        <dbReference type="Pfam" id="PF13087"/>
    </source>
</evidence>